<dbReference type="InterPro" id="IPR045621">
    <property type="entry name" value="BPD_transp_1_N"/>
</dbReference>
<feature type="transmembrane region" description="Helical" evidence="7">
    <location>
        <begin position="188"/>
        <end position="206"/>
    </location>
</feature>
<keyword evidence="10" id="KW-1185">Reference proteome</keyword>
<dbReference type="Pfam" id="PF19300">
    <property type="entry name" value="BPD_transp_1_N"/>
    <property type="match status" value="1"/>
</dbReference>
<proteinExistence type="inferred from homology"/>
<feature type="transmembrane region" description="Helical" evidence="7">
    <location>
        <begin position="12"/>
        <end position="30"/>
    </location>
</feature>
<feature type="transmembrane region" description="Helical" evidence="7">
    <location>
        <begin position="102"/>
        <end position="121"/>
    </location>
</feature>
<dbReference type="RefSeq" id="WP_068834438.1">
    <property type="nucleotide sequence ID" value="NZ_JBHSMX010000020.1"/>
</dbReference>
<keyword evidence="4 7" id="KW-0812">Transmembrane</keyword>
<dbReference type="PANTHER" id="PTHR43163:SF2">
    <property type="entry name" value="ABC TRANSPORTER PERMEASE PROTEIN"/>
    <property type="match status" value="1"/>
</dbReference>
<dbReference type="PANTHER" id="PTHR43163">
    <property type="entry name" value="DIPEPTIDE TRANSPORT SYSTEM PERMEASE PROTEIN DPPB-RELATED"/>
    <property type="match status" value="1"/>
</dbReference>
<feature type="transmembrane region" description="Helical" evidence="7">
    <location>
        <begin position="243"/>
        <end position="263"/>
    </location>
</feature>
<evidence type="ECO:0000313" key="10">
    <source>
        <dbReference type="Proteomes" id="UP001596084"/>
    </source>
</evidence>
<evidence type="ECO:0000256" key="4">
    <source>
        <dbReference type="ARBA" id="ARBA00022692"/>
    </source>
</evidence>
<dbReference type="InterPro" id="IPR000515">
    <property type="entry name" value="MetI-like"/>
</dbReference>
<comment type="caution">
    <text evidence="9">The sequence shown here is derived from an EMBL/GenBank/DDBJ whole genome shotgun (WGS) entry which is preliminary data.</text>
</comment>
<evidence type="ECO:0000256" key="6">
    <source>
        <dbReference type="ARBA" id="ARBA00023136"/>
    </source>
</evidence>
<accession>A0ABW0QGP9</accession>
<evidence type="ECO:0000256" key="7">
    <source>
        <dbReference type="RuleBase" id="RU363032"/>
    </source>
</evidence>
<evidence type="ECO:0000256" key="5">
    <source>
        <dbReference type="ARBA" id="ARBA00022989"/>
    </source>
</evidence>
<keyword evidence="2 7" id="KW-0813">Transport</keyword>
<feature type="transmembrane region" description="Helical" evidence="7">
    <location>
        <begin position="133"/>
        <end position="158"/>
    </location>
</feature>
<comment type="subcellular location">
    <subcellularLocation>
        <location evidence="1 7">Cell membrane</location>
        <topology evidence="1 7">Multi-pass membrane protein</topology>
    </subcellularLocation>
</comment>
<dbReference type="InterPro" id="IPR035906">
    <property type="entry name" value="MetI-like_sf"/>
</dbReference>
<reference evidence="10" key="1">
    <citation type="journal article" date="2019" name="Int. J. Syst. Evol. Microbiol.">
        <title>The Global Catalogue of Microorganisms (GCM) 10K type strain sequencing project: providing services to taxonomists for standard genome sequencing and annotation.</title>
        <authorList>
            <consortium name="The Broad Institute Genomics Platform"/>
            <consortium name="The Broad Institute Genome Sequencing Center for Infectious Disease"/>
            <person name="Wu L."/>
            <person name="Ma J."/>
        </authorList>
    </citation>
    <scope>NUCLEOTIDE SEQUENCE [LARGE SCALE GENOMIC DNA]</scope>
    <source>
        <strain evidence="10">CGMCC 4.7277</strain>
    </source>
</reference>
<keyword evidence="6 7" id="KW-0472">Membrane</keyword>
<evidence type="ECO:0000256" key="3">
    <source>
        <dbReference type="ARBA" id="ARBA00022475"/>
    </source>
</evidence>
<evidence type="ECO:0000256" key="2">
    <source>
        <dbReference type="ARBA" id="ARBA00022448"/>
    </source>
</evidence>
<feature type="transmembrane region" description="Helical" evidence="7">
    <location>
        <begin position="289"/>
        <end position="314"/>
    </location>
</feature>
<evidence type="ECO:0000259" key="8">
    <source>
        <dbReference type="PROSITE" id="PS50928"/>
    </source>
</evidence>
<dbReference type="Gene3D" id="1.10.3720.10">
    <property type="entry name" value="MetI-like"/>
    <property type="match status" value="1"/>
</dbReference>
<name>A0ABW0QGP9_9BURK</name>
<dbReference type="Proteomes" id="UP001596084">
    <property type="component" value="Unassembled WGS sequence"/>
</dbReference>
<dbReference type="PROSITE" id="PS50928">
    <property type="entry name" value="ABC_TM1"/>
    <property type="match status" value="1"/>
</dbReference>
<keyword evidence="5 7" id="KW-1133">Transmembrane helix</keyword>
<comment type="similarity">
    <text evidence="7">Belongs to the binding-protein-dependent transport system permease family.</text>
</comment>
<dbReference type="Pfam" id="PF00528">
    <property type="entry name" value="BPD_transp_1"/>
    <property type="match status" value="1"/>
</dbReference>
<evidence type="ECO:0000313" key="9">
    <source>
        <dbReference type="EMBL" id="MFC5521859.1"/>
    </source>
</evidence>
<evidence type="ECO:0000256" key="1">
    <source>
        <dbReference type="ARBA" id="ARBA00004651"/>
    </source>
</evidence>
<sequence>MLRFLLGRLANGAIVMVLVSMLSFSLFNFIGDPVSNLVGETATVNERDAMRRSLGLDQPLPVQYLKFVGRAVQGEFGVSYRNIEPVSRVIASRLPATLELSLIAAILALGVGIPMGVYAGLKPRSLGTRILQVVSLIGISVPSFVTGIILILIFSIYLNWLPSFGRGDTVMLGAWSTGLLTASGWKSLVMPAITLALFQLTLFMRLTRTQMMEVLRSEYIKFARARGLRERSINFRHALRNTLIPIITVAGLQLGSMIAFSIITETVFQWPGLGLLIIQAISFGDVPVIAAYLLLIALLFVLINMVVDLLYFAVDPRLRAQR</sequence>
<dbReference type="SUPFAM" id="SSF161098">
    <property type="entry name" value="MetI-like"/>
    <property type="match status" value="1"/>
</dbReference>
<feature type="domain" description="ABC transmembrane type-1" evidence="8">
    <location>
        <begin position="94"/>
        <end position="311"/>
    </location>
</feature>
<protein>
    <submittedName>
        <fullName evidence="9">ABC transporter permease</fullName>
    </submittedName>
</protein>
<keyword evidence="3" id="KW-1003">Cell membrane</keyword>
<dbReference type="EMBL" id="JBHSMX010000020">
    <property type="protein sequence ID" value="MFC5521859.1"/>
    <property type="molecule type" value="Genomic_DNA"/>
</dbReference>
<gene>
    <name evidence="9" type="ORF">ACFPP7_13195</name>
</gene>
<organism evidence="9 10">
    <name type="scientific">Polaromonas jejuensis</name>
    <dbReference type="NCBI Taxonomy" id="457502"/>
    <lineage>
        <taxon>Bacteria</taxon>
        <taxon>Pseudomonadati</taxon>
        <taxon>Pseudomonadota</taxon>
        <taxon>Betaproteobacteria</taxon>
        <taxon>Burkholderiales</taxon>
        <taxon>Comamonadaceae</taxon>
        <taxon>Polaromonas</taxon>
    </lineage>
</organism>
<dbReference type="CDD" id="cd06261">
    <property type="entry name" value="TM_PBP2"/>
    <property type="match status" value="1"/>
</dbReference>